<dbReference type="EMBL" id="MU970258">
    <property type="protein sequence ID" value="KAK9318951.1"/>
    <property type="molecule type" value="Genomic_DNA"/>
</dbReference>
<keyword evidence="2" id="KW-1185">Reference proteome</keyword>
<proteinExistence type="predicted"/>
<reference evidence="2" key="1">
    <citation type="journal article" date="2024" name="Front. Bioeng. Biotechnol.">
        <title>Genome-scale model development and genomic sequencing of the oleaginous clade Lipomyces.</title>
        <authorList>
            <person name="Czajka J.J."/>
            <person name="Han Y."/>
            <person name="Kim J."/>
            <person name="Mondo S.J."/>
            <person name="Hofstad B.A."/>
            <person name="Robles A."/>
            <person name="Haridas S."/>
            <person name="Riley R."/>
            <person name="LaButti K."/>
            <person name="Pangilinan J."/>
            <person name="Andreopoulos W."/>
            <person name="Lipzen A."/>
            <person name="Yan J."/>
            <person name="Wang M."/>
            <person name="Ng V."/>
            <person name="Grigoriev I.V."/>
            <person name="Spatafora J.W."/>
            <person name="Magnuson J.K."/>
            <person name="Baker S.E."/>
            <person name="Pomraning K.R."/>
        </authorList>
    </citation>
    <scope>NUCLEOTIDE SEQUENCE [LARGE SCALE GENOMIC DNA]</scope>
    <source>
        <strain evidence="2">CBS 10300</strain>
    </source>
</reference>
<evidence type="ECO:0000313" key="2">
    <source>
        <dbReference type="Proteomes" id="UP001489719"/>
    </source>
</evidence>
<organism evidence="1 2">
    <name type="scientific">Lipomyces orientalis</name>
    <dbReference type="NCBI Taxonomy" id="1233043"/>
    <lineage>
        <taxon>Eukaryota</taxon>
        <taxon>Fungi</taxon>
        <taxon>Dikarya</taxon>
        <taxon>Ascomycota</taxon>
        <taxon>Saccharomycotina</taxon>
        <taxon>Lipomycetes</taxon>
        <taxon>Lipomycetales</taxon>
        <taxon>Lipomycetaceae</taxon>
        <taxon>Lipomyces</taxon>
    </lineage>
</organism>
<sequence length="331" mass="35418">MTTMKGVVIHTPGNPEVLQIERCPIPTPRIGDVLIHIRARGLNRSELFTRQGHSPSVPFPRILGIEAVGIVESAPGGEYSKGDIVATAMGGMGRQFDGSYAEYTCVPADQVQVIKVPVGEGQAVSWDLLGAAPEMLQTAWGSLFRGLRLKRGEKLLIRGGTTSVGLAASAIAKSHGAIVMSTSRSTSNEGLLRESGADEVVVDDGVIARNIRKIWPQGADKVLELIGVTTLEDSMKCAKEGGVVCMTGIVGNKWSFEEFNPMERIPTGVCLTAYSGDAEDFIRTPLNDLVQQIALGTLKVPIGKVFKLENIIDAHRCMEENKAAGKIVVLT</sequence>
<dbReference type="Proteomes" id="UP001489719">
    <property type="component" value="Unassembled WGS sequence"/>
</dbReference>
<name>A0ACC3TDU3_9ASCO</name>
<protein>
    <submittedName>
        <fullName evidence="1">GroES-like protein</fullName>
    </submittedName>
</protein>
<gene>
    <name evidence="1" type="ORF">V1517DRAFT_334123</name>
</gene>
<comment type="caution">
    <text evidence="1">The sequence shown here is derived from an EMBL/GenBank/DDBJ whole genome shotgun (WGS) entry which is preliminary data.</text>
</comment>
<accession>A0ACC3TDU3</accession>
<evidence type="ECO:0000313" key="1">
    <source>
        <dbReference type="EMBL" id="KAK9318951.1"/>
    </source>
</evidence>